<protein>
    <recommendedName>
        <fullName evidence="1">SseB protein N-terminal domain-containing protein</fullName>
    </recommendedName>
</protein>
<dbReference type="EMBL" id="BLXX01000001">
    <property type="protein sequence ID" value="GFO57868.1"/>
    <property type="molecule type" value="Genomic_DNA"/>
</dbReference>
<feature type="domain" description="SseB protein N-terminal" evidence="1">
    <location>
        <begin position="4"/>
        <end position="125"/>
    </location>
</feature>
<reference evidence="3" key="1">
    <citation type="submission" date="2020-06" db="EMBL/GenBank/DDBJ databases">
        <title>Draft genomic sequence of Geomonas sp. Red330.</title>
        <authorList>
            <person name="Itoh H."/>
            <person name="Zhenxing X."/>
            <person name="Ushijima N."/>
            <person name="Masuda Y."/>
            <person name="Shiratori Y."/>
            <person name="Senoo K."/>
        </authorList>
    </citation>
    <scope>NUCLEOTIDE SEQUENCE [LARGE SCALE GENOMIC DNA]</scope>
    <source>
        <strain evidence="3">Red330</strain>
    </source>
</reference>
<proteinExistence type="predicted"/>
<gene>
    <name evidence="2" type="ORF">GMST_01930</name>
</gene>
<dbReference type="InterPro" id="IPR009839">
    <property type="entry name" value="SseB_N"/>
</dbReference>
<comment type="caution">
    <text evidence="2">The sequence shown here is derived from an EMBL/GenBank/DDBJ whole genome shotgun (WGS) entry which is preliminary data.</text>
</comment>
<dbReference type="Pfam" id="PF07179">
    <property type="entry name" value="SseB"/>
    <property type="match status" value="1"/>
</dbReference>
<accession>A0A6V8MCZ1</accession>
<evidence type="ECO:0000259" key="1">
    <source>
        <dbReference type="Pfam" id="PF07179"/>
    </source>
</evidence>
<keyword evidence="3" id="KW-1185">Reference proteome</keyword>
<name>A0A6V8MCZ1_9BACT</name>
<organism evidence="2 3">
    <name type="scientific">Geomonas silvestris</name>
    <dbReference type="NCBI Taxonomy" id="2740184"/>
    <lineage>
        <taxon>Bacteria</taxon>
        <taxon>Pseudomonadati</taxon>
        <taxon>Thermodesulfobacteriota</taxon>
        <taxon>Desulfuromonadia</taxon>
        <taxon>Geobacterales</taxon>
        <taxon>Geobacteraceae</taxon>
        <taxon>Geomonas</taxon>
    </lineage>
</organism>
<dbReference type="AlphaFoldDB" id="A0A6V8MCZ1"/>
<dbReference type="Proteomes" id="UP000556026">
    <property type="component" value="Unassembled WGS sequence"/>
</dbReference>
<evidence type="ECO:0000313" key="2">
    <source>
        <dbReference type="EMBL" id="GFO57868.1"/>
    </source>
</evidence>
<evidence type="ECO:0000313" key="3">
    <source>
        <dbReference type="Proteomes" id="UP000556026"/>
    </source>
</evidence>
<dbReference type="RefSeq" id="WP_183352727.1">
    <property type="nucleotide sequence ID" value="NZ_BLXX01000001.1"/>
</dbReference>
<sequence length="142" mass="16170">MTQLDEALVELRQNMDDPKCQSKYYDLFLNTTFFVPTWEDDQDPTQAAAQEGEGRVAPLILEYEGKDYLMLFDTQERLNDWAKKEATYVEVPGHVLAATSADPLHWALNVDTEFAKPFIPEEIAWLKEVVQQCEKQAAGKGA</sequence>